<feature type="compositionally biased region" description="Low complexity" evidence="1">
    <location>
        <begin position="10"/>
        <end position="27"/>
    </location>
</feature>
<reference evidence="2" key="2">
    <citation type="journal article" date="2015" name="Data Brief">
        <title>Shoot transcriptome of the giant reed, Arundo donax.</title>
        <authorList>
            <person name="Barrero R.A."/>
            <person name="Guerrero F.D."/>
            <person name="Moolhuijzen P."/>
            <person name="Goolsby J.A."/>
            <person name="Tidwell J."/>
            <person name="Bellgard S.E."/>
            <person name="Bellgard M.I."/>
        </authorList>
    </citation>
    <scope>NUCLEOTIDE SEQUENCE</scope>
    <source>
        <tissue evidence="2">Shoot tissue taken approximately 20 cm above the soil surface</tissue>
    </source>
</reference>
<dbReference type="EMBL" id="GBRH01254519">
    <property type="protein sequence ID" value="JAD43376.1"/>
    <property type="molecule type" value="Transcribed_RNA"/>
</dbReference>
<accession>A0A0A8ZX28</accession>
<organism evidence="2">
    <name type="scientific">Arundo donax</name>
    <name type="common">Giant reed</name>
    <name type="synonym">Donax arundinaceus</name>
    <dbReference type="NCBI Taxonomy" id="35708"/>
    <lineage>
        <taxon>Eukaryota</taxon>
        <taxon>Viridiplantae</taxon>
        <taxon>Streptophyta</taxon>
        <taxon>Embryophyta</taxon>
        <taxon>Tracheophyta</taxon>
        <taxon>Spermatophyta</taxon>
        <taxon>Magnoliopsida</taxon>
        <taxon>Liliopsida</taxon>
        <taxon>Poales</taxon>
        <taxon>Poaceae</taxon>
        <taxon>PACMAD clade</taxon>
        <taxon>Arundinoideae</taxon>
        <taxon>Arundineae</taxon>
        <taxon>Arundo</taxon>
    </lineage>
</organism>
<reference evidence="2" key="1">
    <citation type="submission" date="2014-09" db="EMBL/GenBank/DDBJ databases">
        <authorList>
            <person name="Magalhaes I.L.F."/>
            <person name="Oliveira U."/>
            <person name="Santos F.R."/>
            <person name="Vidigal T.H.D.A."/>
            <person name="Brescovit A.D."/>
            <person name="Santos A.J."/>
        </authorList>
    </citation>
    <scope>NUCLEOTIDE SEQUENCE</scope>
    <source>
        <tissue evidence="2">Shoot tissue taken approximately 20 cm above the soil surface</tissue>
    </source>
</reference>
<feature type="region of interest" description="Disordered" evidence="1">
    <location>
        <begin position="1"/>
        <end position="34"/>
    </location>
</feature>
<sequence>MPSPGCPAASRSLSLQSSQSRPLSPSSHGGVPLHGRLRVAAERVPVANPRQEVVARFLYTAAGPRL</sequence>
<protein>
    <submittedName>
        <fullName evidence="2">Uncharacterized protein</fullName>
    </submittedName>
</protein>
<dbReference type="AlphaFoldDB" id="A0A0A8ZX28"/>
<name>A0A0A8ZX28_ARUDO</name>
<proteinExistence type="predicted"/>
<evidence type="ECO:0000256" key="1">
    <source>
        <dbReference type="SAM" id="MobiDB-lite"/>
    </source>
</evidence>
<evidence type="ECO:0000313" key="2">
    <source>
        <dbReference type="EMBL" id="JAD43376.1"/>
    </source>
</evidence>